<evidence type="ECO:0000256" key="2">
    <source>
        <dbReference type="ARBA" id="ARBA00005916"/>
    </source>
</evidence>
<name>A0A1S2LEW3_9BACI</name>
<dbReference type="FunFam" id="3.30.460.30:FF:000001">
    <property type="entry name" value="Glutamyl-tRNA reductase"/>
    <property type="match status" value="1"/>
</dbReference>
<dbReference type="OrthoDB" id="110209at2"/>
<feature type="binding site" evidence="9 11">
    <location>
        <begin position="49"/>
        <end position="52"/>
    </location>
    <ligand>
        <name>substrate</name>
    </ligand>
</feature>
<comment type="similarity">
    <text evidence="2 9 14">Belongs to the glutamyl-tRNA reductase family.</text>
</comment>
<comment type="miscellaneous">
    <text evidence="9">During catalysis, the active site Cys acts as a nucleophile attacking the alpha-carbonyl group of tRNA-bound glutamate with the formation of a thioester intermediate between enzyme and glutamate, and the concomitant release of tRNA(Glu). The thioester intermediate is finally reduced by direct hydride transfer from NADPH, to form the product GSA.</text>
</comment>
<dbReference type="FunFam" id="3.40.50.720:FF:000031">
    <property type="entry name" value="Glutamyl-tRNA reductase"/>
    <property type="match status" value="1"/>
</dbReference>
<feature type="site" description="Important for activity" evidence="9 13">
    <location>
        <position position="99"/>
    </location>
</feature>
<evidence type="ECO:0000256" key="13">
    <source>
        <dbReference type="PIRSR" id="PIRSR000445-4"/>
    </source>
</evidence>
<feature type="domain" description="Glutamyl-tRNA reductase N-terminal" evidence="17">
    <location>
        <begin position="7"/>
        <end position="156"/>
    </location>
</feature>
<evidence type="ECO:0000313" key="18">
    <source>
        <dbReference type="EMBL" id="OIJ10593.1"/>
    </source>
</evidence>
<keyword evidence="4 9" id="KW-0521">NADP</keyword>
<keyword evidence="5 9" id="KW-0560">Oxidoreductase</keyword>
<evidence type="ECO:0000259" key="17">
    <source>
        <dbReference type="Pfam" id="PF05201"/>
    </source>
</evidence>
<evidence type="ECO:0000256" key="7">
    <source>
        <dbReference type="ARBA" id="ARBA00047464"/>
    </source>
</evidence>
<evidence type="ECO:0000256" key="8">
    <source>
        <dbReference type="ARBA" id="ARBA00068659"/>
    </source>
</evidence>
<feature type="active site" description="Nucleophile" evidence="9 10">
    <location>
        <position position="50"/>
    </location>
</feature>
<dbReference type="InterPro" id="IPR036343">
    <property type="entry name" value="GluRdtase_N_sf"/>
</dbReference>
<dbReference type="InterPro" id="IPR000343">
    <property type="entry name" value="4pyrrol_synth_GluRdtase"/>
</dbReference>
<comment type="catalytic activity">
    <reaction evidence="7 9 14">
        <text>(S)-4-amino-5-oxopentanoate + tRNA(Glu) + NADP(+) = L-glutamyl-tRNA(Glu) + NADPH + H(+)</text>
        <dbReference type="Rhea" id="RHEA:12344"/>
        <dbReference type="Rhea" id="RHEA-COMP:9663"/>
        <dbReference type="Rhea" id="RHEA-COMP:9680"/>
        <dbReference type="ChEBI" id="CHEBI:15378"/>
        <dbReference type="ChEBI" id="CHEBI:57501"/>
        <dbReference type="ChEBI" id="CHEBI:57783"/>
        <dbReference type="ChEBI" id="CHEBI:58349"/>
        <dbReference type="ChEBI" id="CHEBI:78442"/>
        <dbReference type="ChEBI" id="CHEBI:78520"/>
        <dbReference type="EC" id="1.2.1.70"/>
    </reaction>
</comment>
<dbReference type="SUPFAM" id="SSF69742">
    <property type="entry name" value="Glutamyl tRNA-reductase catalytic, N-terminal domain"/>
    <property type="match status" value="1"/>
</dbReference>
<evidence type="ECO:0000256" key="1">
    <source>
        <dbReference type="ARBA" id="ARBA00005059"/>
    </source>
</evidence>
<sequence length="454" mass="51190">MHILVTSLNYKSTPVEIREKFTFQNEERTCAIKRLKNTKSILEGVIVSTCNRTEVYAVVDQVHTGRYYIKSFLSEWFELPMDDFIDYLDIYQDDRAIEHLLRVTCGLNSMVVGETQILGQIRESFLFAQELEATGTVFNHLFKQAITLAKRAHSETSIGENAVSVSYAAVELGKKIFGDFKNKHVLIFGAGKMSELTGKHLHANGVGKVTVINRTMSKAIQLADKFLGEARPINELTEALIDADILISSTGAKNYVVTKDMVSSIIRKRKGRPLFMVDIAVPRDIEPSLCELESVYLYDIDDLEGIVQANLDERKREAEKIEIMIDYEIAEFKNWLNTLGVVPIISSLRTKALSVHEETMASLERKLPNLSEREKKVLSKHMKSIVNQLLRDPIVAAKELAAEPNAEESLALFTRIFSLEDPTVQEKESCSQLEERAEAKREAIVYAKGAVVRS</sequence>
<evidence type="ECO:0000256" key="3">
    <source>
        <dbReference type="ARBA" id="ARBA00012970"/>
    </source>
</evidence>
<dbReference type="RefSeq" id="WP_071311165.1">
    <property type="nucleotide sequence ID" value="NZ_MLQR01000050.1"/>
</dbReference>
<dbReference type="NCBIfam" id="TIGR01035">
    <property type="entry name" value="hemA"/>
    <property type="match status" value="1"/>
</dbReference>
<evidence type="ECO:0000259" key="16">
    <source>
        <dbReference type="Pfam" id="PF01488"/>
    </source>
</evidence>
<feature type="binding site" evidence="9 12">
    <location>
        <begin position="189"/>
        <end position="194"/>
    </location>
    <ligand>
        <name>NADP(+)</name>
        <dbReference type="ChEBI" id="CHEBI:58349"/>
    </ligand>
</feature>
<comment type="domain">
    <text evidence="9">Possesses an unusual extended V-shaped dimeric structure with each monomer consisting of three distinct domains arranged along a curved 'spinal' alpha-helix. The N-terminal catalytic domain specifically recognizes the glutamate moiety of the substrate. The second domain is the NADPH-binding domain, and the third C-terminal domain is responsible for dimerization.</text>
</comment>
<feature type="domain" description="Quinate/shikimate 5-dehydrogenase/glutamyl-tRNA reductase" evidence="16">
    <location>
        <begin position="171"/>
        <end position="306"/>
    </location>
</feature>
<dbReference type="InterPro" id="IPR036291">
    <property type="entry name" value="NAD(P)-bd_dom_sf"/>
</dbReference>
<evidence type="ECO:0000256" key="9">
    <source>
        <dbReference type="HAMAP-Rule" id="MF_00087"/>
    </source>
</evidence>
<dbReference type="UniPathway" id="UPA00251">
    <property type="reaction ID" value="UER00316"/>
</dbReference>
<proteinExistence type="inferred from homology"/>
<dbReference type="PANTHER" id="PTHR43013:SF1">
    <property type="entry name" value="GLUTAMYL-TRNA REDUCTASE"/>
    <property type="match status" value="1"/>
</dbReference>
<evidence type="ECO:0000256" key="5">
    <source>
        <dbReference type="ARBA" id="ARBA00023002"/>
    </source>
</evidence>
<dbReference type="AlphaFoldDB" id="A0A1S2LEW3"/>
<evidence type="ECO:0000256" key="14">
    <source>
        <dbReference type="RuleBase" id="RU000584"/>
    </source>
</evidence>
<reference evidence="18 19" key="1">
    <citation type="submission" date="2016-10" db="EMBL/GenBank/DDBJ databases">
        <title>Draft genome sequences of four alkaliphilic bacteria belonging to the Anaerobacillus genus.</title>
        <authorList>
            <person name="Bassil N.M."/>
            <person name="Lloyd J.R."/>
        </authorList>
    </citation>
    <scope>NUCLEOTIDE SEQUENCE [LARGE SCALE GENOMIC DNA]</scope>
    <source>
        <strain evidence="18 19">DSM 18345</strain>
    </source>
</reference>
<evidence type="ECO:0000256" key="12">
    <source>
        <dbReference type="PIRSR" id="PIRSR000445-3"/>
    </source>
</evidence>
<dbReference type="EMBL" id="MLQR01000050">
    <property type="protein sequence ID" value="OIJ10593.1"/>
    <property type="molecule type" value="Genomic_DNA"/>
</dbReference>
<dbReference type="Pfam" id="PF05201">
    <property type="entry name" value="GlutR_N"/>
    <property type="match status" value="1"/>
</dbReference>
<keyword evidence="19" id="KW-1185">Reference proteome</keyword>
<feature type="binding site" evidence="9 11">
    <location>
        <position position="109"/>
    </location>
    <ligand>
        <name>substrate</name>
    </ligand>
</feature>
<dbReference type="GO" id="GO:0008883">
    <property type="term" value="F:glutamyl-tRNA reductase activity"/>
    <property type="evidence" value="ECO:0007669"/>
    <property type="project" value="UniProtKB-UniRule"/>
</dbReference>
<feature type="binding site" evidence="9 11">
    <location>
        <begin position="114"/>
        <end position="116"/>
    </location>
    <ligand>
        <name>substrate</name>
    </ligand>
</feature>
<comment type="pathway">
    <text evidence="1 9 14">Porphyrin-containing compound metabolism; protoporphyrin-IX biosynthesis; 5-aminolevulinate from L-glutamyl-tRNA(Glu): step 1/2.</text>
</comment>
<dbReference type="InterPro" id="IPR015896">
    <property type="entry name" value="4pyrrol_synth_GluRdtase_dimer"/>
</dbReference>
<dbReference type="InterPro" id="IPR006151">
    <property type="entry name" value="Shikm_DH/Glu-tRNA_Rdtase"/>
</dbReference>
<comment type="subunit">
    <text evidence="9">Homodimer.</text>
</comment>
<feature type="domain" description="Tetrapyrrole biosynthesis glutamyl-tRNA reductase dimerisation" evidence="15">
    <location>
        <begin position="321"/>
        <end position="419"/>
    </location>
</feature>
<dbReference type="PIRSF" id="PIRSF000445">
    <property type="entry name" value="4pyrrol_synth_GluRdtase"/>
    <property type="match status" value="1"/>
</dbReference>
<dbReference type="GO" id="GO:0019353">
    <property type="term" value="P:protoporphyrinogen IX biosynthetic process from glutamate"/>
    <property type="evidence" value="ECO:0007669"/>
    <property type="project" value="TreeGrafter"/>
</dbReference>
<dbReference type="CDD" id="cd05213">
    <property type="entry name" value="NAD_bind_Glutamyl_tRNA_reduct"/>
    <property type="match status" value="1"/>
</dbReference>
<dbReference type="EC" id="1.2.1.70" evidence="3 9"/>
<dbReference type="InterPro" id="IPR015895">
    <property type="entry name" value="4pyrrol_synth_GluRdtase_N"/>
</dbReference>
<organism evidence="18 19">
    <name type="scientific">Anaerobacillus alkalilacustris</name>
    <dbReference type="NCBI Taxonomy" id="393763"/>
    <lineage>
        <taxon>Bacteria</taxon>
        <taxon>Bacillati</taxon>
        <taxon>Bacillota</taxon>
        <taxon>Bacilli</taxon>
        <taxon>Bacillales</taxon>
        <taxon>Bacillaceae</taxon>
        <taxon>Anaerobacillus</taxon>
    </lineage>
</organism>
<protein>
    <recommendedName>
        <fullName evidence="8 9">Glutamyl-tRNA reductase</fullName>
        <shortName evidence="9">GluTR</shortName>
        <ecNumber evidence="3 9">1.2.1.70</ecNumber>
    </recommendedName>
</protein>
<dbReference type="Gene3D" id="3.40.50.720">
    <property type="entry name" value="NAD(P)-binding Rossmann-like Domain"/>
    <property type="match status" value="1"/>
</dbReference>
<evidence type="ECO:0000256" key="6">
    <source>
        <dbReference type="ARBA" id="ARBA00023244"/>
    </source>
</evidence>
<comment type="function">
    <text evidence="9">Catalyzes the NADPH-dependent reduction of glutamyl-tRNA(Glu) to glutamate 1-semialdehyde (GSA).</text>
</comment>
<evidence type="ECO:0000256" key="11">
    <source>
        <dbReference type="PIRSR" id="PIRSR000445-2"/>
    </source>
</evidence>
<dbReference type="Proteomes" id="UP000179524">
    <property type="component" value="Unassembled WGS sequence"/>
</dbReference>
<feature type="binding site" evidence="9 11">
    <location>
        <position position="120"/>
    </location>
    <ligand>
        <name>substrate</name>
    </ligand>
</feature>
<comment type="caution">
    <text evidence="18">The sequence shown here is derived from an EMBL/GenBank/DDBJ whole genome shotgun (WGS) entry which is preliminary data.</text>
</comment>
<gene>
    <name evidence="9" type="primary">hemA</name>
    <name evidence="18" type="ORF">BKP37_18860</name>
</gene>
<dbReference type="InterPro" id="IPR036453">
    <property type="entry name" value="GluRdtase_dimer_dom_sf"/>
</dbReference>
<dbReference type="SUPFAM" id="SSF69075">
    <property type="entry name" value="Glutamyl tRNA-reductase dimerization domain"/>
    <property type="match status" value="1"/>
</dbReference>
<dbReference type="HAMAP" id="MF_00087">
    <property type="entry name" value="Glu_tRNA_reductase"/>
    <property type="match status" value="1"/>
</dbReference>
<evidence type="ECO:0000313" key="19">
    <source>
        <dbReference type="Proteomes" id="UP000179524"/>
    </source>
</evidence>
<dbReference type="SUPFAM" id="SSF51735">
    <property type="entry name" value="NAD(P)-binding Rossmann-fold domains"/>
    <property type="match status" value="1"/>
</dbReference>
<evidence type="ECO:0000259" key="15">
    <source>
        <dbReference type="Pfam" id="PF00745"/>
    </source>
</evidence>
<evidence type="ECO:0000256" key="4">
    <source>
        <dbReference type="ARBA" id="ARBA00022857"/>
    </source>
</evidence>
<accession>A0A1S2LEW3</accession>
<dbReference type="Pfam" id="PF01488">
    <property type="entry name" value="Shikimate_DH"/>
    <property type="match status" value="1"/>
</dbReference>
<dbReference type="PANTHER" id="PTHR43013">
    <property type="entry name" value="GLUTAMYL-TRNA REDUCTASE"/>
    <property type="match status" value="1"/>
</dbReference>
<keyword evidence="6 9" id="KW-0627">Porphyrin biosynthesis</keyword>
<dbReference type="Pfam" id="PF00745">
    <property type="entry name" value="GlutR_dimer"/>
    <property type="match status" value="1"/>
</dbReference>
<dbReference type="Gene3D" id="3.30.460.30">
    <property type="entry name" value="Glutamyl-tRNA reductase, N-terminal domain"/>
    <property type="match status" value="1"/>
</dbReference>
<evidence type="ECO:0000256" key="10">
    <source>
        <dbReference type="PIRSR" id="PIRSR000445-1"/>
    </source>
</evidence>
<dbReference type="GO" id="GO:0050661">
    <property type="term" value="F:NADP binding"/>
    <property type="evidence" value="ECO:0007669"/>
    <property type="project" value="InterPro"/>
</dbReference>